<evidence type="ECO:0000256" key="10">
    <source>
        <dbReference type="SAM" id="Phobius"/>
    </source>
</evidence>
<evidence type="ECO:0000256" key="7">
    <source>
        <dbReference type="ARBA" id="ARBA00022840"/>
    </source>
</evidence>
<dbReference type="PATRIC" id="fig|1300344.3.peg.2721"/>
<evidence type="ECO:0000313" key="13">
    <source>
        <dbReference type="Proteomes" id="UP000076794"/>
    </source>
</evidence>
<comment type="catalytic activity">
    <reaction evidence="1">
        <text>ATP + protein L-histidine = ADP + protein N-phospho-L-histidine.</text>
        <dbReference type="EC" id="2.7.13.3"/>
    </reaction>
</comment>
<organism evidence="12 13">
    <name type="scientific">Isoptericola dokdonensis DS-3</name>
    <dbReference type="NCBI Taxonomy" id="1300344"/>
    <lineage>
        <taxon>Bacteria</taxon>
        <taxon>Bacillati</taxon>
        <taxon>Actinomycetota</taxon>
        <taxon>Actinomycetes</taxon>
        <taxon>Micrococcales</taxon>
        <taxon>Promicromonosporaceae</taxon>
        <taxon>Isoptericola</taxon>
    </lineage>
</organism>
<dbReference type="GO" id="GO:0046983">
    <property type="term" value="F:protein dimerization activity"/>
    <property type="evidence" value="ECO:0007669"/>
    <property type="project" value="InterPro"/>
</dbReference>
<feature type="region of interest" description="Disordered" evidence="9">
    <location>
        <begin position="1"/>
        <end position="36"/>
    </location>
</feature>
<dbReference type="Proteomes" id="UP000076794">
    <property type="component" value="Chromosome"/>
</dbReference>
<protein>
    <recommendedName>
        <fullName evidence="2">histidine kinase</fullName>
        <ecNumber evidence="2">2.7.13.3</ecNumber>
    </recommendedName>
</protein>
<evidence type="ECO:0000256" key="9">
    <source>
        <dbReference type="SAM" id="MobiDB-lite"/>
    </source>
</evidence>
<dbReference type="EMBL" id="CP014209">
    <property type="protein sequence ID" value="ANC32236.1"/>
    <property type="molecule type" value="Genomic_DNA"/>
</dbReference>
<evidence type="ECO:0000256" key="8">
    <source>
        <dbReference type="ARBA" id="ARBA00023012"/>
    </source>
</evidence>
<keyword evidence="8" id="KW-0902">Two-component regulatory system</keyword>
<evidence type="ECO:0000256" key="4">
    <source>
        <dbReference type="ARBA" id="ARBA00022679"/>
    </source>
</evidence>
<keyword evidence="5" id="KW-0547">Nucleotide-binding</keyword>
<feature type="domain" description="Signal transduction histidine kinase subgroup 3 dimerisation and phosphoacceptor" evidence="11">
    <location>
        <begin position="215"/>
        <end position="278"/>
    </location>
</feature>
<dbReference type="Gene3D" id="1.20.5.1930">
    <property type="match status" value="1"/>
</dbReference>
<dbReference type="SUPFAM" id="SSF55874">
    <property type="entry name" value="ATPase domain of HSP90 chaperone/DNA topoisomerase II/histidine kinase"/>
    <property type="match status" value="1"/>
</dbReference>
<proteinExistence type="predicted"/>
<reference evidence="12 13" key="1">
    <citation type="submission" date="2016-01" db="EMBL/GenBank/DDBJ databases">
        <title>Complete genome sequence of a soil Actinobacterium, Isoptericola dokdonensis DS-3.</title>
        <authorList>
            <person name="Kwon S.-K."/>
            <person name="Kim J.F."/>
        </authorList>
    </citation>
    <scope>NUCLEOTIDE SEQUENCE [LARGE SCALE GENOMIC DNA]</scope>
    <source>
        <strain evidence="12 13">DS-3</strain>
    </source>
</reference>
<evidence type="ECO:0000256" key="3">
    <source>
        <dbReference type="ARBA" id="ARBA00022553"/>
    </source>
</evidence>
<dbReference type="InterPro" id="IPR050482">
    <property type="entry name" value="Sensor_HK_TwoCompSys"/>
</dbReference>
<feature type="transmembrane region" description="Helical" evidence="10">
    <location>
        <begin position="132"/>
        <end position="150"/>
    </location>
</feature>
<dbReference type="Gene3D" id="3.30.565.10">
    <property type="entry name" value="Histidine kinase-like ATPase, C-terminal domain"/>
    <property type="match status" value="1"/>
</dbReference>
<dbReference type="GO" id="GO:0005524">
    <property type="term" value="F:ATP binding"/>
    <property type="evidence" value="ECO:0007669"/>
    <property type="project" value="UniProtKB-KW"/>
</dbReference>
<sequence>MPEPSDPTPADRPARPTAPTGSGLPGGPTAPPRAPGRAARIWSETWRLGLALLMSMVVTGFVVVEVEAQRMAMTGEQLALDIAVGMLCFGLVLLRHRWPTAVALVVCTAGAVSVFAVGPITLAVVSLATHRRWWRIAVVAVVYTVALWTYEQLYPSVEPMPWAVSIVGGLGMFALLVWIGAYVGLRREHIASLYERIATAEREQASRVAQARANERARIAREMHDVLAHRMSLVAMHAGALAYRSDLPPEQVAETAALVRDSAHEALGELREVLGVLRGLDGPAPGADDAEARPERPQPTLADLDELVVATTAAGTPVRVTDRVPDDAALPLAASRSAFRIVQEALTNVRKHAPGITASIVLRGAPGQGLWITVSNPTPAREPAAPGAETRPPTSGLGLLGLMERAELAGGTLTARDADGRFVVQAWLPWAP</sequence>
<dbReference type="Pfam" id="PF07730">
    <property type="entry name" value="HisKA_3"/>
    <property type="match status" value="1"/>
</dbReference>
<keyword evidence="3" id="KW-0597">Phosphoprotein</keyword>
<dbReference type="AlphaFoldDB" id="A0A168FP68"/>
<feature type="transmembrane region" description="Helical" evidence="10">
    <location>
        <begin position="78"/>
        <end position="95"/>
    </location>
</feature>
<dbReference type="PANTHER" id="PTHR24421">
    <property type="entry name" value="NITRATE/NITRITE SENSOR PROTEIN NARX-RELATED"/>
    <property type="match status" value="1"/>
</dbReference>
<keyword evidence="10" id="KW-0472">Membrane</keyword>
<keyword evidence="10" id="KW-0812">Transmembrane</keyword>
<evidence type="ECO:0000256" key="6">
    <source>
        <dbReference type="ARBA" id="ARBA00022777"/>
    </source>
</evidence>
<dbReference type="KEGG" id="ido:I598_2707"/>
<dbReference type="EC" id="2.7.13.3" evidence="2"/>
<feature type="transmembrane region" description="Helical" evidence="10">
    <location>
        <begin position="46"/>
        <end position="66"/>
    </location>
</feature>
<feature type="transmembrane region" description="Helical" evidence="10">
    <location>
        <begin position="162"/>
        <end position="185"/>
    </location>
</feature>
<dbReference type="STRING" id="1300344.I598_2707"/>
<evidence type="ECO:0000259" key="11">
    <source>
        <dbReference type="Pfam" id="PF07730"/>
    </source>
</evidence>
<dbReference type="InterPro" id="IPR036890">
    <property type="entry name" value="HATPase_C_sf"/>
</dbReference>
<keyword evidence="10" id="KW-1133">Transmembrane helix</keyword>
<keyword evidence="7" id="KW-0067">ATP-binding</keyword>
<keyword evidence="13" id="KW-1185">Reference proteome</keyword>
<gene>
    <name evidence="12" type="primary">liaS_5</name>
    <name evidence="12" type="ORF">I598_2707</name>
</gene>
<feature type="transmembrane region" description="Helical" evidence="10">
    <location>
        <begin position="101"/>
        <end position="125"/>
    </location>
</feature>
<evidence type="ECO:0000256" key="2">
    <source>
        <dbReference type="ARBA" id="ARBA00012438"/>
    </source>
</evidence>
<dbReference type="InterPro" id="IPR011712">
    <property type="entry name" value="Sig_transdc_His_kin_sub3_dim/P"/>
</dbReference>
<accession>A0A168FP68</accession>
<dbReference type="PANTHER" id="PTHR24421:SF10">
    <property type="entry name" value="NITRATE_NITRITE SENSOR PROTEIN NARQ"/>
    <property type="match status" value="1"/>
</dbReference>
<dbReference type="CDD" id="cd16917">
    <property type="entry name" value="HATPase_UhpB-NarQ-NarX-like"/>
    <property type="match status" value="1"/>
</dbReference>
<evidence type="ECO:0000313" key="12">
    <source>
        <dbReference type="EMBL" id="ANC32236.1"/>
    </source>
</evidence>
<name>A0A168FP68_9MICO</name>
<dbReference type="GO" id="GO:0000155">
    <property type="term" value="F:phosphorelay sensor kinase activity"/>
    <property type="evidence" value="ECO:0007669"/>
    <property type="project" value="InterPro"/>
</dbReference>
<evidence type="ECO:0000256" key="5">
    <source>
        <dbReference type="ARBA" id="ARBA00022741"/>
    </source>
</evidence>
<dbReference type="GO" id="GO:0016020">
    <property type="term" value="C:membrane"/>
    <property type="evidence" value="ECO:0007669"/>
    <property type="project" value="InterPro"/>
</dbReference>
<evidence type="ECO:0000256" key="1">
    <source>
        <dbReference type="ARBA" id="ARBA00000085"/>
    </source>
</evidence>
<keyword evidence="4 12" id="KW-0808">Transferase</keyword>
<keyword evidence="6 12" id="KW-0418">Kinase</keyword>
<dbReference type="RefSeq" id="WP_068203390.1">
    <property type="nucleotide sequence ID" value="NZ_CP014209.1"/>
</dbReference>